<dbReference type="AlphaFoldDB" id="A0A2W1K0W0"/>
<gene>
    <name evidence="6" type="primary">virF</name>
    <name evidence="6" type="ORF">C1752_01699</name>
</gene>
<evidence type="ECO:0000256" key="3">
    <source>
        <dbReference type="ARBA" id="ARBA00023159"/>
    </source>
</evidence>
<protein>
    <submittedName>
        <fullName evidence="6">Virulence regulon transcriptional activator VirF</fullName>
    </submittedName>
</protein>
<evidence type="ECO:0000256" key="4">
    <source>
        <dbReference type="ARBA" id="ARBA00023163"/>
    </source>
</evidence>
<dbReference type="SUPFAM" id="SSF51215">
    <property type="entry name" value="Regulatory protein AraC"/>
    <property type="match status" value="1"/>
</dbReference>
<dbReference type="InterPro" id="IPR009057">
    <property type="entry name" value="Homeodomain-like_sf"/>
</dbReference>
<keyword evidence="3" id="KW-0010">Activator</keyword>
<evidence type="ECO:0000259" key="5">
    <source>
        <dbReference type="PROSITE" id="PS01124"/>
    </source>
</evidence>
<organism evidence="6 7">
    <name type="scientific">Acaryochloris thomasi RCC1774</name>
    <dbReference type="NCBI Taxonomy" id="1764569"/>
    <lineage>
        <taxon>Bacteria</taxon>
        <taxon>Bacillati</taxon>
        <taxon>Cyanobacteriota</taxon>
        <taxon>Cyanophyceae</taxon>
        <taxon>Acaryochloridales</taxon>
        <taxon>Acaryochloridaceae</taxon>
        <taxon>Acaryochloris</taxon>
        <taxon>Acaryochloris thomasi</taxon>
    </lineage>
</organism>
<dbReference type="GO" id="GO:0003700">
    <property type="term" value="F:DNA-binding transcription factor activity"/>
    <property type="evidence" value="ECO:0007669"/>
    <property type="project" value="InterPro"/>
</dbReference>
<accession>A0A2W1K0W0</accession>
<proteinExistence type="predicted"/>
<dbReference type="OrthoDB" id="9801721at2"/>
<dbReference type="SUPFAM" id="SSF46689">
    <property type="entry name" value="Homeodomain-like"/>
    <property type="match status" value="2"/>
</dbReference>
<dbReference type="Proteomes" id="UP000248857">
    <property type="component" value="Unassembled WGS sequence"/>
</dbReference>
<evidence type="ECO:0000256" key="2">
    <source>
        <dbReference type="ARBA" id="ARBA00023125"/>
    </source>
</evidence>
<reference evidence="6 7" key="1">
    <citation type="journal article" date="2018" name="Sci. Rep.">
        <title>A novel species of the marine cyanobacterium Acaryochloris with a unique pigment content and lifestyle.</title>
        <authorList>
            <person name="Partensky F."/>
            <person name="Six C."/>
            <person name="Ratin M."/>
            <person name="Garczarek L."/>
            <person name="Vaulot D."/>
            <person name="Probert I."/>
            <person name="Calteau A."/>
            <person name="Gourvil P."/>
            <person name="Marie D."/>
            <person name="Grebert T."/>
            <person name="Bouchier C."/>
            <person name="Le Panse S."/>
            <person name="Gachenot M."/>
            <person name="Rodriguez F."/>
            <person name="Garrido J.L."/>
        </authorList>
    </citation>
    <scope>NUCLEOTIDE SEQUENCE [LARGE SCALE GENOMIC DNA]</scope>
    <source>
        <strain evidence="6 7">RCC1774</strain>
    </source>
</reference>
<name>A0A2W1K0W0_9CYAN</name>
<comment type="caution">
    <text evidence="6">The sequence shown here is derived from an EMBL/GenBank/DDBJ whole genome shotgun (WGS) entry which is preliminary data.</text>
</comment>
<dbReference type="PANTHER" id="PTHR46796">
    <property type="entry name" value="HTH-TYPE TRANSCRIPTIONAL ACTIVATOR RHAS-RELATED"/>
    <property type="match status" value="1"/>
</dbReference>
<dbReference type="SMART" id="SM00342">
    <property type="entry name" value="HTH_ARAC"/>
    <property type="match status" value="1"/>
</dbReference>
<dbReference type="RefSeq" id="WP_110985663.1">
    <property type="nucleotide sequence ID" value="NZ_CAWNWM010000004.1"/>
</dbReference>
<keyword evidence="7" id="KW-1185">Reference proteome</keyword>
<dbReference type="Gene3D" id="1.10.10.60">
    <property type="entry name" value="Homeodomain-like"/>
    <property type="match status" value="2"/>
</dbReference>
<dbReference type="PROSITE" id="PS00041">
    <property type="entry name" value="HTH_ARAC_FAMILY_1"/>
    <property type="match status" value="1"/>
</dbReference>
<keyword evidence="2" id="KW-0238">DNA-binding</keyword>
<dbReference type="InterPro" id="IPR037923">
    <property type="entry name" value="HTH-like"/>
</dbReference>
<dbReference type="PROSITE" id="PS01124">
    <property type="entry name" value="HTH_ARAC_FAMILY_2"/>
    <property type="match status" value="1"/>
</dbReference>
<dbReference type="InterPro" id="IPR050204">
    <property type="entry name" value="AraC_XylS_family_regulators"/>
</dbReference>
<dbReference type="InterPro" id="IPR018062">
    <property type="entry name" value="HTH_AraC-typ_CS"/>
</dbReference>
<dbReference type="PANTHER" id="PTHR46796:SF6">
    <property type="entry name" value="ARAC SUBFAMILY"/>
    <property type="match status" value="1"/>
</dbReference>
<feature type="domain" description="HTH araC/xylS-type" evidence="5">
    <location>
        <begin position="180"/>
        <end position="278"/>
    </location>
</feature>
<sequence>MSIQQQLGEPDYISEGFEFYAGTESSVHYHDHRHAEIEIVLVLNAAEVHVAWQTSRNQHQERQLGSNQLCIIPSQQLHSLWWEDTAEYIFIFLRPTFLQRTAHDWVQGSSIELKEQYAIANSLIQSLALTMRSTLSAETLDHLYLDSLINVLVIHLLKTYADCQLTTPAPLKTASKQGLNKVIDYIDESLDQDLRLIKLAEVANMSESSFCHQFKARMGTSPHQYVIQQRIKRAKLLLLNRDLSIVEIAYRCGFNSQSHLTIYFRQHTGMTPNAYRTTHI</sequence>
<evidence type="ECO:0000313" key="7">
    <source>
        <dbReference type="Proteomes" id="UP000248857"/>
    </source>
</evidence>
<keyword evidence="4" id="KW-0804">Transcription</keyword>
<dbReference type="EMBL" id="PQWO01000004">
    <property type="protein sequence ID" value="PZD73847.1"/>
    <property type="molecule type" value="Genomic_DNA"/>
</dbReference>
<evidence type="ECO:0000313" key="6">
    <source>
        <dbReference type="EMBL" id="PZD73847.1"/>
    </source>
</evidence>
<dbReference type="InterPro" id="IPR018060">
    <property type="entry name" value="HTH_AraC"/>
</dbReference>
<evidence type="ECO:0000256" key="1">
    <source>
        <dbReference type="ARBA" id="ARBA00023015"/>
    </source>
</evidence>
<keyword evidence="1" id="KW-0805">Transcription regulation</keyword>
<dbReference type="Pfam" id="PF12833">
    <property type="entry name" value="HTH_18"/>
    <property type="match status" value="1"/>
</dbReference>
<dbReference type="GO" id="GO:0043565">
    <property type="term" value="F:sequence-specific DNA binding"/>
    <property type="evidence" value="ECO:0007669"/>
    <property type="project" value="InterPro"/>
</dbReference>